<name>A0ABU7KC19_9ACTN</name>
<evidence type="ECO:0000313" key="3">
    <source>
        <dbReference type="Proteomes" id="UP001356095"/>
    </source>
</evidence>
<dbReference type="Proteomes" id="UP001356095">
    <property type="component" value="Unassembled WGS sequence"/>
</dbReference>
<gene>
    <name evidence="2" type="ORF">Q8791_21360</name>
</gene>
<reference evidence="2 3" key="1">
    <citation type="submission" date="2023-08" db="EMBL/GenBank/DDBJ databases">
        <authorList>
            <person name="Girao M."/>
            <person name="Carvalho M.F."/>
        </authorList>
    </citation>
    <scope>NUCLEOTIDE SEQUENCE [LARGE SCALE GENOMIC DNA]</scope>
    <source>
        <strain evidence="2 3">CT-R113</strain>
    </source>
</reference>
<organism evidence="2 3">
    <name type="scientific">Nocardiopsis codii</name>
    <dbReference type="NCBI Taxonomy" id="3065942"/>
    <lineage>
        <taxon>Bacteria</taxon>
        <taxon>Bacillati</taxon>
        <taxon>Actinomycetota</taxon>
        <taxon>Actinomycetes</taxon>
        <taxon>Streptosporangiales</taxon>
        <taxon>Nocardiopsidaceae</taxon>
        <taxon>Nocardiopsis</taxon>
    </lineage>
</organism>
<evidence type="ECO:0000313" key="2">
    <source>
        <dbReference type="EMBL" id="MEE2039771.1"/>
    </source>
</evidence>
<proteinExistence type="predicted"/>
<dbReference type="EMBL" id="JAUZMY010000022">
    <property type="protein sequence ID" value="MEE2039771.1"/>
    <property type="molecule type" value="Genomic_DNA"/>
</dbReference>
<accession>A0ABU7KC19</accession>
<evidence type="ECO:0000256" key="1">
    <source>
        <dbReference type="SAM" id="MobiDB-lite"/>
    </source>
</evidence>
<feature type="compositionally biased region" description="Low complexity" evidence="1">
    <location>
        <begin position="43"/>
        <end position="59"/>
    </location>
</feature>
<comment type="caution">
    <text evidence="2">The sequence shown here is derived from an EMBL/GenBank/DDBJ whole genome shotgun (WGS) entry which is preliminary data.</text>
</comment>
<protein>
    <submittedName>
        <fullName evidence="2">Uncharacterized protein</fullName>
    </submittedName>
</protein>
<dbReference type="RefSeq" id="WP_330093527.1">
    <property type="nucleotide sequence ID" value="NZ_JAUZMY010000022.1"/>
</dbReference>
<feature type="region of interest" description="Disordered" evidence="1">
    <location>
        <begin position="17"/>
        <end position="88"/>
    </location>
</feature>
<sequence>MSPAPVSVLLCALLLGGSPQSDDYAPPPCPTATEPASREADHAPAACASPSASPSAPRPADARPAESPSDPGPRPAAAPSPVHEPVVRYTAEAAHPAATAARAVGHTSTAILVLLCVAVLVMRLSVGWPRFPDPYLGRRRRSHDREGY</sequence>
<keyword evidence="3" id="KW-1185">Reference proteome</keyword>